<dbReference type="Proteomes" id="UP001732700">
    <property type="component" value="Chromosome 5D"/>
</dbReference>
<keyword evidence="2" id="KW-1185">Reference proteome</keyword>
<reference evidence="1" key="1">
    <citation type="submission" date="2021-05" db="EMBL/GenBank/DDBJ databases">
        <authorList>
            <person name="Scholz U."/>
            <person name="Mascher M."/>
            <person name="Fiebig A."/>
        </authorList>
    </citation>
    <scope>NUCLEOTIDE SEQUENCE [LARGE SCALE GENOMIC DNA]</scope>
</reference>
<evidence type="ECO:0000313" key="2">
    <source>
        <dbReference type="Proteomes" id="UP001732700"/>
    </source>
</evidence>
<protein>
    <submittedName>
        <fullName evidence="1">Uncharacterized protein</fullName>
    </submittedName>
</protein>
<dbReference type="EnsemblPlants" id="AVESA.00010b.r2.5DG0961280.1">
    <property type="protein sequence ID" value="AVESA.00010b.r2.5DG0961280.1.CDS.1"/>
    <property type="gene ID" value="AVESA.00010b.r2.5DG0961280"/>
</dbReference>
<organism evidence="1 2">
    <name type="scientific">Avena sativa</name>
    <name type="common">Oat</name>
    <dbReference type="NCBI Taxonomy" id="4498"/>
    <lineage>
        <taxon>Eukaryota</taxon>
        <taxon>Viridiplantae</taxon>
        <taxon>Streptophyta</taxon>
        <taxon>Embryophyta</taxon>
        <taxon>Tracheophyta</taxon>
        <taxon>Spermatophyta</taxon>
        <taxon>Magnoliopsida</taxon>
        <taxon>Liliopsida</taxon>
        <taxon>Poales</taxon>
        <taxon>Poaceae</taxon>
        <taxon>BOP clade</taxon>
        <taxon>Pooideae</taxon>
        <taxon>Poodae</taxon>
        <taxon>Poeae</taxon>
        <taxon>Poeae Chloroplast Group 1 (Aveneae type)</taxon>
        <taxon>Aveninae</taxon>
        <taxon>Avena</taxon>
    </lineage>
</organism>
<proteinExistence type="predicted"/>
<evidence type="ECO:0000313" key="1">
    <source>
        <dbReference type="EnsemblPlants" id="AVESA.00010b.r2.5DG0961280.1.CDS.1"/>
    </source>
</evidence>
<name>A0ACD5Y8S6_AVESA</name>
<reference evidence="1" key="2">
    <citation type="submission" date="2025-09" db="UniProtKB">
        <authorList>
            <consortium name="EnsemblPlants"/>
        </authorList>
    </citation>
    <scope>IDENTIFICATION</scope>
</reference>
<accession>A0ACD5Y8S6</accession>
<sequence length="472" mass="51209">MRPRPPKSRATLQRHPVFHPVYLKWSRVADTAPYIYSGRFIIYRIPKSQLNFSSSTTAASSPLNFSSRASSSSTQNQIIVRFVRYTRATTMVSKIKRQLASLPTLAKLALLLLILLLLLAAILLPIFLIPRHRREPLPPATPPGPGDNCSSNSVVAFDFSPFLVKYKSGCVHRMDGTERVPAGVDEATGVTSKDVVIDHGSGLGARMYLPPSTAAADGGGGKKEKDDLPVVVFYHGGAFVIMSPFEPKYHAYLNALVAKARVVAVSVDYRLAPEHPLPAAYDDSWAALSWVVRNAGAGPEPWLRDRGNLSRLFLAGDSAGANIVHNIAMRAGNESVGAAITGILLLDPYFWGKRPVGAETTDPATRRRYEATWSFVCGGRYGIDDPRIDPLAIPAAELRRLACSRVAVTVSGLDDFDARGKAYAAALNGSGWGGEVVQYETAGERHVYFLDAPDSPKSAKELAFAAEYLSRD</sequence>